<feature type="transmembrane region" description="Helical" evidence="2">
    <location>
        <begin position="20"/>
        <end position="39"/>
    </location>
</feature>
<sequence length="149" mass="16241">MNGHAELHRIHTRGFTLIELMVAVAIVAIIAAIAYPNYLKQVRDSRRTTAITNLLNMSSQLEKYYSTNNVYPASLTYMGYSTTVYVVPNASNPYYDISYGVNTTMTSFTLTANPVGDQAQDACGSFSLSSLGIKSVSSTTQSVSNCWGN</sequence>
<dbReference type="KEGG" id="aaeo:BJI67_15455"/>
<dbReference type="InterPro" id="IPR031982">
    <property type="entry name" value="PilE-like"/>
</dbReference>
<dbReference type="EMBL" id="CP017448">
    <property type="protein sequence ID" value="AOV18687.1"/>
    <property type="molecule type" value="Genomic_DNA"/>
</dbReference>
<dbReference type="GO" id="GO:0043683">
    <property type="term" value="P:type IV pilus assembly"/>
    <property type="evidence" value="ECO:0007669"/>
    <property type="project" value="InterPro"/>
</dbReference>
<dbReference type="Pfam" id="PF16732">
    <property type="entry name" value="ComP_DUS"/>
    <property type="match status" value="1"/>
</dbReference>
<evidence type="ECO:0008006" key="5">
    <source>
        <dbReference type="Google" id="ProtNLM"/>
    </source>
</evidence>
<dbReference type="PANTHER" id="PTHR30093:SF47">
    <property type="entry name" value="TYPE IV PILUS NON-CORE MINOR PILIN PILE"/>
    <property type="match status" value="1"/>
</dbReference>
<proteinExistence type="predicted"/>
<dbReference type="GO" id="GO:0015628">
    <property type="term" value="P:protein secretion by the type II secretion system"/>
    <property type="evidence" value="ECO:0007669"/>
    <property type="project" value="InterPro"/>
</dbReference>
<dbReference type="Gene3D" id="3.30.700.10">
    <property type="entry name" value="Glycoprotein, Type 4 Pilin"/>
    <property type="match status" value="1"/>
</dbReference>
<gene>
    <name evidence="3" type="ORF">BJI67_15455</name>
</gene>
<keyword evidence="1" id="KW-0488">Methylation</keyword>
<dbReference type="NCBIfam" id="TIGR02532">
    <property type="entry name" value="IV_pilin_GFxxxE"/>
    <property type="match status" value="1"/>
</dbReference>
<evidence type="ECO:0000313" key="4">
    <source>
        <dbReference type="Proteomes" id="UP000095342"/>
    </source>
</evidence>
<dbReference type="PANTHER" id="PTHR30093">
    <property type="entry name" value="GENERAL SECRETION PATHWAY PROTEIN G"/>
    <property type="match status" value="1"/>
</dbReference>
<keyword evidence="2" id="KW-0812">Transmembrane</keyword>
<dbReference type="AlphaFoldDB" id="A0A1D8KCK2"/>
<dbReference type="InterPro" id="IPR045584">
    <property type="entry name" value="Pilin-like"/>
</dbReference>
<dbReference type="InterPro" id="IPR000983">
    <property type="entry name" value="Bac_GSPG_pilin"/>
</dbReference>
<dbReference type="Pfam" id="PF07963">
    <property type="entry name" value="N_methyl"/>
    <property type="match status" value="1"/>
</dbReference>
<keyword evidence="2" id="KW-1133">Transmembrane helix</keyword>
<dbReference type="PRINTS" id="PR00813">
    <property type="entry name" value="BCTERIALGSPG"/>
</dbReference>
<keyword evidence="4" id="KW-1185">Reference proteome</keyword>
<dbReference type="InterPro" id="IPR012902">
    <property type="entry name" value="N_methyl_site"/>
</dbReference>
<organism evidence="3 4">
    <name type="scientific">Acidihalobacter aeolianus</name>
    <dbReference type="NCBI Taxonomy" id="2792603"/>
    <lineage>
        <taxon>Bacteria</taxon>
        <taxon>Pseudomonadati</taxon>
        <taxon>Pseudomonadota</taxon>
        <taxon>Gammaproteobacteria</taxon>
        <taxon>Chromatiales</taxon>
        <taxon>Ectothiorhodospiraceae</taxon>
        <taxon>Acidihalobacter</taxon>
    </lineage>
</organism>
<evidence type="ECO:0000256" key="2">
    <source>
        <dbReference type="SAM" id="Phobius"/>
    </source>
</evidence>
<dbReference type="GO" id="GO:0015627">
    <property type="term" value="C:type II protein secretion system complex"/>
    <property type="evidence" value="ECO:0007669"/>
    <property type="project" value="InterPro"/>
</dbReference>
<protein>
    <recommendedName>
        <fullName evidence="5">Type IV pilin</fullName>
    </recommendedName>
</protein>
<evidence type="ECO:0000313" key="3">
    <source>
        <dbReference type="EMBL" id="AOV18687.1"/>
    </source>
</evidence>
<dbReference type="PROSITE" id="PS00409">
    <property type="entry name" value="PROKAR_NTER_METHYL"/>
    <property type="match status" value="1"/>
</dbReference>
<dbReference type="Proteomes" id="UP000095342">
    <property type="component" value="Chromosome"/>
</dbReference>
<accession>A0A1D8KCK2</accession>
<reference evidence="3 4" key="1">
    <citation type="submission" date="2016-09" db="EMBL/GenBank/DDBJ databases">
        <title>Acidihalobacter prosperus V6 (DSM14174).</title>
        <authorList>
            <person name="Khaleque H.N."/>
            <person name="Ramsay J.P."/>
            <person name="Murphy R.J.T."/>
            <person name="Kaksonen A.H."/>
            <person name="Boxall N.J."/>
            <person name="Watkin E.L.J."/>
        </authorList>
    </citation>
    <scope>NUCLEOTIDE SEQUENCE [LARGE SCALE GENOMIC DNA]</scope>
    <source>
        <strain evidence="3 4">V6</strain>
    </source>
</reference>
<keyword evidence="2" id="KW-0472">Membrane</keyword>
<name>A0A1D8KCK2_9GAMM</name>
<dbReference type="SUPFAM" id="SSF54523">
    <property type="entry name" value="Pili subunits"/>
    <property type="match status" value="1"/>
</dbReference>
<evidence type="ECO:0000256" key="1">
    <source>
        <dbReference type="ARBA" id="ARBA00022481"/>
    </source>
</evidence>